<accession>G2KQ35</accession>
<evidence type="ECO:0000313" key="1">
    <source>
        <dbReference type="EMBL" id="AEP08577.1"/>
    </source>
</evidence>
<dbReference type="KEGG" id="mai:MICA_231"/>
<dbReference type="RefSeq" id="WP_014101800.1">
    <property type="nucleotide sequence ID" value="NC_016026.1"/>
</dbReference>
<protein>
    <submittedName>
        <fullName evidence="1">Uncharacterized protein</fullName>
    </submittedName>
</protein>
<proteinExistence type="predicted"/>
<dbReference type="Proteomes" id="UP000009286">
    <property type="component" value="Chromosome"/>
</dbReference>
<dbReference type="EMBL" id="CP002382">
    <property type="protein sequence ID" value="AEP08577.1"/>
    <property type="molecule type" value="Genomic_DNA"/>
</dbReference>
<organism evidence="1 2">
    <name type="scientific">Micavibrio aeruginosavorus (strain ARL-13)</name>
    <dbReference type="NCBI Taxonomy" id="856793"/>
    <lineage>
        <taxon>Bacteria</taxon>
        <taxon>Pseudomonadati</taxon>
        <taxon>Bdellovibrionota</taxon>
        <taxon>Bdellovibrionia</taxon>
        <taxon>Bdellovibrionales</taxon>
        <taxon>Pseudobdellovibrionaceae</taxon>
        <taxon>Micavibrio</taxon>
    </lineage>
</organism>
<dbReference type="OrthoDB" id="9840704at2"/>
<dbReference type="HOGENOM" id="CLU_2343527_0_0_5"/>
<reference evidence="1 2" key="1">
    <citation type="journal article" date="2011" name="BMC Genomics">
        <title>Genomic insights into an obligate epibiotic bacterial predator: Micavibrio aeruginosavorus ARL-13.</title>
        <authorList>
            <person name="Wang Z."/>
            <person name="Kadouri D."/>
            <person name="Wu M."/>
        </authorList>
    </citation>
    <scope>NUCLEOTIDE SEQUENCE [LARGE SCALE GENOMIC DNA]</scope>
    <source>
        <strain evidence="1 2">ARL-13</strain>
    </source>
</reference>
<evidence type="ECO:0000313" key="2">
    <source>
        <dbReference type="Proteomes" id="UP000009286"/>
    </source>
</evidence>
<dbReference type="STRING" id="856793.MICA_231"/>
<dbReference type="AlphaFoldDB" id="G2KQ35"/>
<keyword evidence="2" id="KW-1185">Reference proteome</keyword>
<gene>
    <name evidence="1" type="ordered locus">MICA_231</name>
</gene>
<name>G2KQ35_MICAA</name>
<sequence length="97" mass="10490">MDLPDHLTPLRDVLNALTRLPPDEGGACFSIDTNTHECALHHGADTPALPLTPARPISTLCAIMNYVNQHAPDHADHVAAVVEQAIYRVQSLPKPNP</sequence>